<comment type="similarity">
    <text evidence="1">Belongs to the thioesterase PaaI family.</text>
</comment>
<evidence type="ECO:0000313" key="5">
    <source>
        <dbReference type="Proteomes" id="UP001610432"/>
    </source>
</evidence>
<evidence type="ECO:0000313" key="4">
    <source>
        <dbReference type="EMBL" id="KAL2872347.1"/>
    </source>
</evidence>
<dbReference type="RefSeq" id="XP_070891326.1">
    <property type="nucleotide sequence ID" value="XM_071031825.1"/>
</dbReference>
<reference evidence="4 5" key="1">
    <citation type="submission" date="2024-07" db="EMBL/GenBank/DDBJ databases">
        <title>Section-level genome sequencing and comparative genomics of Aspergillus sections Usti and Cavernicolus.</title>
        <authorList>
            <consortium name="Lawrence Berkeley National Laboratory"/>
            <person name="Nybo J.L."/>
            <person name="Vesth T.C."/>
            <person name="Theobald S."/>
            <person name="Frisvad J.C."/>
            <person name="Larsen T.O."/>
            <person name="Kjaerboelling I."/>
            <person name="Rothschild-Mancinelli K."/>
            <person name="Lyhne E.K."/>
            <person name="Kogle M.E."/>
            <person name="Barry K."/>
            <person name="Clum A."/>
            <person name="Na H."/>
            <person name="Ledsgaard L."/>
            <person name="Lin J."/>
            <person name="Lipzen A."/>
            <person name="Kuo A."/>
            <person name="Riley R."/>
            <person name="Mondo S."/>
            <person name="Labutti K."/>
            <person name="Haridas S."/>
            <person name="Pangalinan J."/>
            <person name="Salamov A.A."/>
            <person name="Simmons B.A."/>
            <person name="Magnuson J.K."/>
            <person name="Chen J."/>
            <person name="Drula E."/>
            <person name="Henrissat B."/>
            <person name="Wiebenga A."/>
            <person name="Lubbers R.J."/>
            <person name="Gomes A.C."/>
            <person name="Macurrencykelacurrency M.R."/>
            <person name="Stajich J."/>
            <person name="Grigoriev I.V."/>
            <person name="Mortensen U.H."/>
            <person name="De Vries R.P."/>
            <person name="Baker S.E."/>
            <person name="Andersen M.R."/>
        </authorList>
    </citation>
    <scope>NUCLEOTIDE SEQUENCE [LARGE SCALE GENOMIC DNA]</scope>
    <source>
        <strain evidence="4 5">CBS 449.75</strain>
    </source>
</reference>
<dbReference type="InterPro" id="IPR039298">
    <property type="entry name" value="ACOT13"/>
</dbReference>
<dbReference type="SUPFAM" id="SSF54637">
    <property type="entry name" value="Thioesterase/thiol ester dehydrase-isomerase"/>
    <property type="match status" value="1"/>
</dbReference>
<sequence length="174" mass="18874">MSPNPPAILPPARPLDEFEKEVYGIVQHLATRDGEVWDIDTRALNLTFESATRDPPQISYLLTVAPKHSNLVGNLHGGCAATLFDVLSTMILVGVSKPGIFAYGGVSRHLDVTYLRPVPVGSTVRLTSRVVHMGKRLALLRSEIVRVEDGAVCMLSDHEKANTDADFDGGNSKL</sequence>
<proteinExistence type="inferred from homology"/>
<comment type="caution">
    <text evidence="4">The sequence shown here is derived from an EMBL/GenBank/DDBJ whole genome shotgun (WGS) entry which is preliminary data.</text>
</comment>
<evidence type="ECO:0000256" key="2">
    <source>
        <dbReference type="ARBA" id="ARBA00022801"/>
    </source>
</evidence>
<dbReference type="InterPro" id="IPR006683">
    <property type="entry name" value="Thioestr_dom"/>
</dbReference>
<evidence type="ECO:0000256" key="1">
    <source>
        <dbReference type="ARBA" id="ARBA00008324"/>
    </source>
</evidence>
<dbReference type="GeneID" id="98146897"/>
<dbReference type="EMBL" id="JBFXLQ010000001">
    <property type="protein sequence ID" value="KAL2872347.1"/>
    <property type="molecule type" value="Genomic_DNA"/>
</dbReference>
<accession>A0ABR4M6Z6</accession>
<feature type="domain" description="Thioesterase" evidence="3">
    <location>
        <begin position="73"/>
        <end position="152"/>
    </location>
</feature>
<dbReference type="Gene3D" id="3.10.129.10">
    <property type="entry name" value="Hotdog Thioesterase"/>
    <property type="match status" value="1"/>
</dbReference>
<dbReference type="PANTHER" id="PTHR21660:SF1">
    <property type="entry name" value="ACYL-COENZYME A THIOESTERASE 13"/>
    <property type="match status" value="1"/>
</dbReference>
<protein>
    <submittedName>
        <fullName evidence="4">Thioesterase family protein</fullName>
    </submittedName>
</protein>
<gene>
    <name evidence="4" type="ORF">BJX67DRAFT_376166</name>
</gene>
<dbReference type="NCBIfam" id="TIGR00369">
    <property type="entry name" value="unchar_dom_1"/>
    <property type="match status" value="1"/>
</dbReference>
<keyword evidence="2" id="KW-0378">Hydrolase</keyword>
<name>A0ABR4M6Z6_9EURO</name>
<organism evidence="4 5">
    <name type="scientific">Aspergillus lucknowensis</name>
    <dbReference type="NCBI Taxonomy" id="176173"/>
    <lineage>
        <taxon>Eukaryota</taxon>
        <taxon>Fungi</taxon>
        <taxon>Dikarya</taxon>
        <taxon>Ascomycota</taxon>
        <taxon>Pezizomycotina</taxon>
        <taxon>Eurotiomycetes</taxon>
        <taxon>Eurotiomycetidae</taxon>
        <taxon>Eurotiales</taxon>
        <taxon>Aspergillaceae</taxon>
        <taxon>Aspergillus</taxon>
        <taxon>Aspergillus subgen. Nidulantes</taxon>
    </lineage>
</organism>
<dbReference type="Proteomes" id="UP001610432">
    <property type="component" value="Unassembled WGS sequence"/>
</dbReference>
<dbReference type="Pfam" id="PF03061">
    <property type="entry name" value="4HBT"/>
    <property type="match status" value="1"/>
</dbReference>
<dbReference type="InterPro" id="IPR003736">
    <property type="entry name" value="PAAI_dom"/>
</dbReference>
<dbReference type="PANTHER" id="PTHR21660">
    <property type="entry name" value="THIOESTERASE SUPERFAMILY MEMBER-RELATED"/>
    <property type="match status" value="1"/>
</dbReference>
<dbReference type="CDD" id="cd03443">
    <property type="entry name" value="PaaI_thioesterase"/>
    <property type="match status" value="1"/>
</dbReference>
<evidence type="ECO:0000259" key="3">
    <source>
        <dbReference type="Pfam" id="PF03061"/>
    </source>
</evidence>
<keyword evidence="5" id="KW-1185">Reference proteome</keyword>
<dbReference type="InterPro" id="IPR029069">
    <property type="entry name" value="HotDog_dom_sf"/>
</dbReference>